<dbReference type="Gene3D" id="1.10.357.10">
    <property type="entry name" value="Tetracycline Repressor, domain 2"/>
    <property type="match status" value="1"/>
</dbReference>
<evidence type="ECO:0000256" key="3">
    <source>
        <dbReference type="ARBA" id="ARBA00023163"/>
    </source>
</evidence>
<reference evidence="6" key="1">
    <citation type="journal article" date="2022" name="bioRxiv">
        <title>Discovery and biosynthetic assessment of Streptomyces ortus sp nov. isolated from a deep-sea sponge.</title>
        <authorList>
            <person name="Williams S.E."/>
        </authorList>
    </citation>
    <scope>NUCLEOTIDE SEQUENCE</scope>
    <source>
        <strain evidence="6">A15ISP2-DRY2</strain>
    </source>
</reference>
<name>A0ABT3V2W8_9ACTN</name>
<evidence type="ECO:0000256" key="1">
    <source>
        <dbReference type="ARBA" id="ARBA00023015"/>
    </source>
</evidence>
<keyword evidence="3" id="KW-0804">Transcription</keyword>
<dbReference type="InterPro" id="IPR050109">
    <property type="entry name" value="HTH-type_TetR-like_transc_reg"/>
</dbReference>
<dbReference type="InterPro" id="IPR036271">
    <property type="entry name" value="Tet_transcr_reg_TetR-rel_C_sf"/>
</dbReference>
<dbReference type="PANTHER" id="PTHR30055:SF234">
    <property type="entry name" value="HTH-TYPE TRANSCRIPTIONAL REGULATOR BETI"/>
    <property type="match status" value="1"/>
</dbReference>
<protein>
    <submittedName>
        <fullName evidence="6">TetR/AcrR family transcriptional regulator</fullName>
    </submittedName>
</protein>
<evidence type="ECO:0000259" key="5">
    <source>
        <dbReference type="PROSITE" id="PS50977"/>
    </source>
</evidence>
<evidence type="ECO:0000313" key="6">
    <source>
        <dbReference type="EMBL" id="MCX4233269.1"/>
    </source>
</evidence>
<accession>A0ABT3V2W8</accession>
<keyword evidence="1" id="KW-0805">Transcription regulation</keyword>
<dbReference type="SUPFAM" id="SSF46689">
    <property type="entry name" value="Homeodomain-like"/>
    <property type="match status" value="1"/>
</dbReference>
<dbReference type="PROSITE" id="PS50977">
    <property type="entry name" value="HTH_TETR_2"/>
    <property type="match status" value="1"/>
</dbReference>
<proteinExistence type="predicted"/>
<feature type="domain" description="HTH tetR-type" evidence="5">
    <location>
        <begin position="1"/>
        <end position="60"/>
    </location>
</feature>
<keyword evidence="2 4" id="KW-0238">DNA-binding</keyword>
<evidence type="ECO:0000256" key="2">
    <source>
        <dbReference type="ARBA" id="ARBA00023125"/>
    </source>
</evidence>
<feature type="DNA-binding region" description="H-T-H motif" evidence="4">
    <location>
        <begin position="23"/>
        <end position="42"/>
    </location>
</feature>
<dbReference type="PRINTS" id="PR00455">
    <property type="entry name" value="HTHTETR"/>
</dbReference>
<dbReference type="PANTHER" id="PTHR30055">
    <property type="entry name" value="HTH-TYPE TRANSCRIPTIONAL REGULATOR RUTR"/>
    <property type="match status" value="1"/>
</dbReference>
<keyword evidence="7" id="KW-1185">Reference proteome</keyword>
<dbReference type="Pfam" id="PF21597">
    <property type="entry name" value="TetR_C_43"/>
    <property type="match status" value="1"/>
</dbReference>
<dbReference type="InterPro" id="IPR009057">
    <property type="entry name" value="Homeodomain-like_sf"/>
</dbReference>
<dbReference type="RefSeq" id="WP_267026223.1">
    <property type="nucleotide sequence ID" value="NZ_JAIFZO010000002.1"/>
</dbReference>
<evidence type="ECO:0000313" key="7">
    <source>
        <dbReference type="Proteomes" id="UP001165590"/>
    </source>
</evidence>
<sequence length="180" mass="19749">MRNRTRILAAAQEVLVEQGWEAPLDEIARRAGVGNATLYRHFPVRDALLAEAIERIVVNVADAAEEVAAKDDDPCVALRHFLETAAHERLAALCCLSEEKAGVRPELARQKGRMMQAAQTLLNRAQQTQQVRADMSLEEIIMAVAQLGRPLPGTSWSATDQFGPRILRLYLDGLLASAPA</sequence>
<gene>
    <name evidence="6" type="ORF">K3769_10820</name>
</gene>
<organism evidence="6 7">
    <name type="scientific">Streptomyces ortus</name>
    <dbReference type="NCBI Taxonomy" id="2867268"/>
    <lineage>
        <taxon>Bacteria</taxon>
        <taxon>Bacillati</taxon>
        <taxon>Actinomycetota</taxon>
        <taxon>Actinomycetes</taxon>
        <taxon>Kitasatosporales</taxon>
        <taxon>Streptomycetaceae</taxon>
        <taxon>Streptomyces</taxon>
    </lineage>
</organism>
<comment type="caution">
    <text evidence="6">The sequence shown here is derived from an EMBL/GenBank/DDBJ whole genome shotgun (WGS) entry which is preliminary data.</text>
</comment>
<dbReference type="InterPro" id="IPR049445">
    <property type="entry name" value="TetR_SbtR-like_C"/>
</dbReference>
<dbReference type="EMBL" id="JAIFZO010000002">
    <property type="protein sequence ID" value="MCX4233269.1"/>
    <property type="molecule type" value="Genomic_DNA"/>
</dbReference>
<dbReference type="InterPro" id="IPR001647">
    <property type="entry name" value="HTH_TetR"/>
</dbReference>
<dbReference type="Proteomes" id="UP001165590">
    <property type="component" value="Unassembled WGS sequence"/>
</dbReference>
<evidence type="ECO:0000256" key="4">
    <source>
        <dbReference type="PROSITE-ProRule" id="PRU00335"/>
    </source>
</evidence>
<dbReference type="Pfam" id="PF00440">
    <property type="entry name" value="TetR_N"/>
    <property type="match status" value="1"/>
</dbReference>
<dbReference type="SUPFAM" id="SSF48498">
    <property type="entry name" value="Tetracyclin repressor-like, C-terminal domain"/>
    <property type="match status" value="1"/>
</dbReference>